<keyword evidence="2" id="KW-1185">Reference proteome</keyword>
<evidence type="ECO:0000313" key="2">
    <source>
        <dbReference type="Proteomes" id="UP000002497"/>
    </source>
</evidence>
<protein>
    <submittedName>
        <fullName evidence="1">Uncharacterized protein</fullName>
    </submittedName>
</protein>
<accession>E9DF38</accession>
<gene>
    <name evidence="1" type="ORF">CPSG_08594</name>
</gene>
<dbReference type="OMA" id="CRRNGHE"/>
<name>E9DF38_COCPS</name>
<dbReference type="Proteomes" id="UP000002497">
    <property type="component" value="Unassembled WGS sequence"/>
</dbReference>
<sequence length="138" mass="15214">MAARHAVIDRSSLGFRNCRRNGHEESEGKGESFELNHGGYLGLLSSFEIKRIGGGGGGRLERYVEWDGLSIGLKSRRAQKVFMLPARAPEYLHGQRTNASFGCASYQQANGTFGTVGFSKTCFPVVEGEKLFVRIRLN</sequence>
<proteinExistence type="predicted"/>
<organism evidence="2">
    <name type="scientific">Coccidioides posadasii (strain RMSCC 757 / Silveira)</name>
    <name type="common">Valley fever fungus</name>
    <dbReference type="NCBI Taxonomy" id="443226"/>
    <lineage>
        <taxon>Eukaryota</taxon>
        <taxon>Fungi</taxon>
        <taxon>Dikarya</taxon>
        <taxon>Ascomycota</taxon>
        <taxon>Pezizomycotina</taxon>
        <taxon>Eurotiomycetes</taxon>
        <taxon>Eurotiomycetidae</taxon>
        <taxon>Onygenales</taxon>
        <taxon>Onygenaceae</taxon>
        <taxon>Coccidioides</taxon>
    </lineage>
</organism>
<dbReference type="HOGENOM" id="CLU_1855093_0_0_1"/>
<evidence type="ECO:0000313" key="1">
    <source>
        <dbReference type="EMBL" id="EFW14936.1"/>
    </source>
</evidence>
<dbReference type="VEuPathDB" id="FungiDB:CPSG_08594"/>
<dbReference type="EMBL" id="GL636503">
    <property type="protein sequence ID" value="EFW14936.1"/>
    <property type="molecule type" value="Genomic_DNA"/>
</dbReference>
<dbReference type="AlphaFoldDB" id="E9DF38"/>
<reference evidence="2" key="2">
    <citation type="submission" date="2010-03" db="EMBL/GenBank/DDBJ databases">
        <title>The genome sequence of Coccidioides posadasii strain Silveira.</title>
        <authorList>
            <consortium name="The Broad Institute Genome Sequencing Center for Infectious Disease"/>
            <person name="Neafsey D."/>
            <person name="Orbach M."/>
            <person name="Henn M.R."/>
            <person name="Cole G.T."/>
            <person name="Galgiani J."/>
            <person name="Gardner M.J."/>
            <person name="Kirkland T.N."/>
            <person name="Taylor J.W."/>
            <person name="Young S.K."/>
            <person name="Zeng Q."/>
            <person name="Koehrsen M."/>
            <person name="Alvarado L."/>
            <person name="Berlin A."/>
            <person name="Borenstein D."/>
            <person name="Chapman S.B."/>
            <person name="Chen Z."/>
            <person name="Engels R."/>
            <person name="Freedman E."/>
            <person name="Gellesch M."/>
            <person name="Goldberg J."/>
            <person name="Griggs A."/>
            <person name="Gujja S."/>
            <person name="Heilman E."/>
            <person name="Heiman D."/>
            <person name="Howarth C."/>
            <person name="Jen D."/>
            <person name="Larson L."/>
            <person name="Mehta T."/>
            <person name="Neiman D."/>
            <person name="Park D."/>
            <person name="Pearson M."/>
            <person name="Richards J."/>
            <person name="Roberts A."/>
            <person name="Saif S."/>
            <person name="Shea T."/>
            <person name="Shenoy N."/>
            <person name="Sisk P."/>
            <person name="Stolte C."/>
            <person name="Sykes S."/>
            <person name="Walk T."/>
            <person name="White J."/>
            <person name="Yandava C."/>
            <person name="Haas B."/>
            <person name="Nusbaum C."/>
            <person name="Birren B."/>
        </authorList>
    </citation>
    <scope>NUCLEOTIDE SEQUENCE [LARGE SCALE GENOMIC DNA]</scope>
    <source>
        <strain evidence="2">RMSCC 757 / Silveira</strain>
    </source>
</reference>
<reference evidence="2" key="1">
    <citation type="journal article" date="2010" name="Genome Res.">
        <title>Population genomic sequencing of Coccidioides fungi reveals recent hybridization and transposon control.</title>
        <authorList>
            <person name="Neafsey D.E."/>
            <person name="Barker B.M."/>
            <person name="Sharpton T.J."/>
            <person name="Stajich J.E."/>
            <person name="Park D.J."/>
            <person name="Whiston E."/>
            <person name="Hung C.-Y."/>
            <person name="McMahan C."/>
            <person name="White J."/>
            <person name="Sykes S."/>
            <person name="Heiman D."/>
            <person name="Young S."/>
            <person name="Zeng Q."/>
            <person name="Abouelleil A."/>
            <person name="Aftuck L."/>
            <person name="Bessette D."/>
            <person name="Brown A."/>
            <person name="FitzGerald M."/>
            <person name="Lui A."/>
            <person name="Macdonald J.P."/>
            <person name="Priest M."/>
            <person name="Orbach M.J."/>
            <person name="Galgiani J.N."/>
            <person name="Kirkland T.N."/>
            <person name="Cole G.T."/>
            <person name="Birren B.W."/>
            <person name="Henn M.R."/>
            <person name="Taylor J.W."/>
            <person name="Rounsley S.D."/>
        </authorList>
    </citation>
    <scope>NUCLEOTIDE SEQUENCE [LARGE SCALE GENOMIC DNA]</scope>
    <source>
        <strain evidence="2">RMSCC 757 / Silveira</strain>
    </source>
</reference>